<keyword evidence="3" id="KW-0238">DNA-binding</keyword>
<feature type="domain" description="HTH lysR-type" evidence="5">
    <location>
        <begin position="1"/>
        <end position="58"/>
    </location>
</feature>
<dbReference type="PANTHER" id="PTHR30126:SF94">
    <property type="entry name" value="LYSR FAMILY TRANSCRIPTIONAL REGULATOR"/>
    <property type="match status" value="1"/>
</dbReference>
<dbReference type="Gene3D" id="1.10.10.10">
    <property type="entry name" value="Winged helix-like DNA-binding domain superfamily/Winged helix DNA-binding domain"/>
    <property type="match status" value="1"/>
</dbReference>
<dbReference type="InterPro" id="IPR005119">
    <property type="entry name" value="LysR_subst-bd"/>
</dbReference>
<dbReference type="CDD" id="cd08427">
    <property type="entry name" value="PBP2_LTTR_like_2"/>
    <property type="match status" value="1"/>
</dbReference>
<dbReference type="EMBL" id="NEVP01000011">
    <property type="protein sequence ID" value="OZI46745.1"/>
    <property type="molecule type" value="Genomic_DNA"/>
</dbReference>
<evidence type="ECO:0000313" key="7">
    <source>
        <dbReference type="Proteomes" id="UP000216913"/>
    </source>
</evidence>
<keyword evidence="4" id="KW-0804">Transcription</keyword>
<proteinExistence type="inferred from homology"/>
<organism evidence="6 7">
    <name type="scientific">Bordetella genomosp. 5</name>
    <dbReference type="NCBI Taxonomy" id="1395608"/>
    <lineage>
        <taxon>Bacteria</taxon>
        <taxon>Pseudomonadati</taxon>
        <taxon>Pseudomonadota</taxon>
        <taxon>Betaproteobacteria</taxon>
        <taxon>Burkholderiales</taxon>
        <taxon>Alcaligenaceae</taxon>
        <taxon>Bordetella</taxon>
    </lineage>
</organism>
<dbReference type="InterPro" id="IPR036390">
    <property type="entry name" value="WH_DNA-bd_sf"/>
</dbReference>
<dbReference type="Pfam" id="PF03466">
    <property type="entry name" value="LysR_substrate"/>
    <property type="match status" value="1"/>
</dbReference>
<dbReference type="GO" id="GO:0003700">
    <property type="term" value="F:DNA-binding transcription factor activity"/>
    <property type="evidence" value="ECO:0007669"/>
    <property type="project" value="InterPro"/>
</dbReference>
<sequence length="297" mass="32669">MDIKCMQSFVEVVEAGSFAEAARKLDLTSAAIAARIKALEMDLGVALVKRSGRSVRPTESGMRILEGTKAAIRNIRDLRAIAIDGDQPGEFRIGCFVSALTNVLPHILKSLYRRHPDASVFVTPGGSIDLCAKVVNGELDAAIVVEPQFSVPKSCLWQPFMEEPLVVVAPSHLAGQDAHTLLSTQPFIRYDRNIYGGQLADRYLRDHQIWPKQRLEIDGLLAIVALVHEGLGVALIPDWSSMWKSLDVARIPLPNRAPVRRNGLIWNTRGHHAKMAASISQDARAIFGGLEEREAKE</sequence>
<dbReference type="GO" id="GO:0000976">
    <property type="term" value="F:transcription cis-regulatory region binding"/>
    <property type="evidence" value="ECO:0007669"/>
    <property type="project" value="TreeGrafter"/>
</dbReference>
<keyword evidence="2" id="KW-0805">Transcription regulation</keyword>
<dbReference type="PANTHER" id="PTHR30126">
    <property type="entry name" value="HTH-TYPE TRANSCRIPTIONAL REGULATOR"/>
    <property type="match status" value="1"/>
</dbReference>
<evidence type="ECO:0000256" key="1">
    <source>
        <dbReference type="ARBA" id="ARBA00009437"/>
    </source>
</evidence>
<evidence type="ECO:0000256" key="3">
    <source>
        <dbReference type="ARBA" id="ARBA00023125"/>
    </source>
</evidence>
<gene>
    <name evidence="6" type="ORF">CAL25_18845</name>
</gene>
<evidence type="ECO:0000313" key="6">
    <source>
        <dbReference type="EMBL" id="OZI46745.1"/>
    </source>
</evidence>
<dbReference type="RefSeq" id="WP_094802654.1">
    <property type="nucleotide sequence ID" value="NZ_NEVN01000009.1"/>
</dbReference>
<comment type="similarity">
    <text evidence="1">Belongs to the LysR transcriptional regulatory family.</text>
</comment>
<dbReference type="InterPro" id="IPR000847">
    <property type="entry name" value="LysR_HTH_N"/>
</dbReference>
<dbReference type="AlphaFoldDB" id="A0A261TBF8"/>
<comment type="caution">
    <text evidence="6">The sequence shown here is derived from an EMBL/GenBank/DDBJ whole genome shotgun (WGS) entry which is preliminary data.</text>
</comment>
<dbReference type="SUPFAM" id="SSF53850">
    <property type="entry name" value="Periplasmic binding protein-like II"/>
    <property type="match status" value="1"/>
</dbReference>
<accession>A0A261TBF8</accession>
<dbReference type="Proteomes" id="UP000216913">
    <property type="component" value="Unassembled WGS sequence"/>
</dbReference>
<dbReference type="SUPFAM" id="SSF46785">
    <property type="entry name" value="Winged helix' DNA-binding domain"/>
    <property type="match status" value="1"/>
</dbReference>
<dbReference type="OrthoDB" id="9803735at2"/>
<evidence type="ECO:0000256" key="2">
    <source>
        <dbReference type="ARBA" id="ARBA00023015"/>
    </source>
</evidence>
<evidence type="ECO:0000259" key="5">
    <source>
        <dbReference type="PROSITE" id="PS50931"/>
    </source>
</evidence>
<dbReference type="Pfam" id="PF00126">
    <property type="entry name" value="HTH_1"/>
    <property type="match status" value="1"/>
</dbReference>
<reference evidence="6 7" key="1">
    <citation type="submission" date="2017-05" db="EMBL/GenBank/DDBJ databases">
        <title>Complete and WGS of Bordetella genogroups.</title>
        <authorList>
            <person name="Spilker T."/>
            <person name="LiPuma J."/>
        </authorList>
    </citation>
    <scope>NUCLEOTIDE SEQUENCE [LARGE SCALE GENOMIC DNA]</scope>
    <source>
        <strain evidence="6 7">AU10456</strain>
    </source>
</reference>
<dbReference type="PROSITE" id="PS50931">
    <property type="entry name" value="HTH_LYSR"/>
    <property type="match status" value="1"/>
</dbReference>
<name>A0A261TBF8_9BORD</name>
<dbReference type="Gene3D" id="3.40.190.10">
    <property type="entry name" value="Periplasmic binding protein-like II"/>
    <property type="match status" value="2"/>
</dbReference>
<dbReference type="FunFam" id="1.10.10.10:FF:000001">
    <property type="entry name" value="LysR family transcriptional regulator"/>
    <property type="match status" value="1"/>
</dbReference>
<evidence type="ECO:0000256" key="4">
    <source>
        <dbReference type="ARBA" id="ARBA00023163"/>
    </source>
</evidence>
<protein>
    <submittedName>
        <fullName evidence="6">LysR family transcriptional regulator</fullName>
    </submittedName>
</protein>
<keyword evidence="7" id="KW-1185">Reference proteome</keyword>
<dbReference type="InterPro" id="IPR036388">
    <property type="entry name" value="WH-like_DNA-bd_sf"/>
</dbReference>